<keyword evidence="5" id="KW-1185">Reference proteome</keyword>
<dbReference type="InterPro" id="IPR036291">
    <property type="entry name" value="NAD(P)-bd_dom_sf"/>
</dbReference>
<dbReference type="GO" id="GO:0005829">
    <property type="term" value="C:cytosol"/>
    <property type="evidence" value="ECO:0007669"/>
    <property type="project" value="TreeGrafter"/>
</dbReference>
<dbReference type="RefSeq" id="WP_203931014.1">
    <property type="nucleotide sequence ID" value="NZ_BOPH01000085.1"/>
</dbReference>
<accession>A0A8J4ED42</accession>
<dbReference type="PRINTS" id="PR00081">
    <property type="entry name" value="GDHRDH"/>
</dbReference>
<comment type="caution">
    <text evidence="4">The sequence shown here is derived from an EMBL/GenBank/DDBJ whole genome shotgun (WGS) entry which is preliminary data.</text>
</comment>
<comment type="similarity">
    <text evidence="1 3">Belongs to the short-chain dehydrogenases/reductases (SDR) family.</text>
</comment>
<dbReference type="Pfam" id="PF00106">
    <property type="entry name" value="adh_short"/>
    <property type="match status" value="1"/>
</dbReference>
<dbReference type="SUPFAM" id="SSF51735">
    <property type="entry name" value="NAD(P)-binding Rossmann-fold domains"/>
    <property type="match status" value="1"/>
</dbReference>
<evidence type="ECO:0000313" key="4">
    <source>
        <dbReference type="EMBL" id="GIJ71125.1"/>
    </source>
</evidence>
<evidence type="ECO:0000256" key="1">
    <source>
        <dbReference type="ARBA" id="ARBA00006484"/>
    </source>
</evidence>
<protein>
    <submittedName>
        <fullName evidence="4">Short-chain dehydrogenase</fullName>
    </submittedName>
</protein>
<dbReference type="NCBIfam" id="NF006119">
    <property type="entry name" value="PRK08264.1-5"/>
    <property type="match status" value="1"/>
</dbReference>
<name>A0A8J4ED42_9ACTN</name>
<dbReference type="PANTHER" id="PTHR43391">
    <property type="entry name" value="RETINOL DEHYDROGENASE-RELATED"/>
    <property type="match status" value="1"/>
</dbReference>
<proteinExistence type="inferred from homology"/>
<dbReference type="PANTHER" id="PTHR43391:SF91">
    <property type="entry name" value="OS04G0390700 PROTEIN"/>
    <property type="match status" value="1"/>
</dbReference>
<dbReference type="AlphaFoldDB" id="A0A8J4ED42"/>
<sequence length="221" mass="22933">MQISGSVALVTGANRGLGRHFVQQLRERGAKKVYATARRGGTVDGLTLDITDPAQVAAAAVEADDVTLLVNNAGISTGTNLVTGDLAQIRRELDTHFYGTLAMVRAFAPVLARNGGGAILNVLSAMSWFSYDGANAYAAAKAAEWSLTNGVRIELAAQGTLVTGLHLGAADTDMMAGYEGEKSDPAEIVRIALDGLEAGRVEVVADAWSAHIKAALAKDPA</sequence>
<dbReference type="InterPro" id="IPR002347">
    <property type="entry name" value="SDR_fam"/>
</dbReference>
<reference evidence="4" key="1">
    <citation type="submission" date="2021-01" db="EMBL/GenBank/DDBJ databases">
        <title>Whole genome shotgun sequence of Virgisporangium ochraceum NBRC 16418.</title>
        <authorList>
            <person name="Komaki H."/>
            <person name="Tamura T."/>
        </authorList>
    </citation>
    <scope>NUCLEOTIDE SEQUENCE</scope>
    <source>
        <strain evidence="4">NBRC 16418</strain>
    </source>
</reference>
<keyword evidence="2" id="KW-0560">Oxidoreductase</keyword>
<dbReference type="EMBL" id="BOPH01000085">
    <property type="protein sequence ID" value="GIJ71125.1"/>
    <property type="molecule type" value="Genomic_DNA"/>
</dbReference>
<organism evidence="4 5">
    <name type="scientific">Virgisporangium ochraceum</name>
    <dbReference type="NCBI Taxonomy" id="65505"/>
    <lineage>
        <taxon>Bacteria</taxon>
        <taxon>Bacillati</taxon>
        <taxon>Actinomycetota</taxon>
        <taxon>Actinomycetes</taxon>
        <taxon>Micromonosporales</taxon>
        <taxon>Micromonosporaceae</taxon>
        <taxon>Virgisporangium</taxon>
    </lineage>
</organism>
<dbReference type="Proteomes" id="UP000635606">
    <property type="component" value="Unassembled WGS sequence"/>
</dbReference>
<dbReference type="PRINTS" id="PR00080">
    <property type="entry name" value="SDRFAMILY"/>
</dbReference>
<evidence type="ECO:0000313" key="5">
    <source>
        <dbReference type="Proteomes" id="UP000635606"/>
    </source>
</evidence>
<evidence type="ECO:0000256" key="3">
    <source>
        <dbReference type="RuleBase" id="RU000363"/>
    </source>
</evidence>
<dbReference type="GO" id="GO:0016491">
    <property type="term" value="F:oxidoreductase activity"/>
    <property type="evidence" value="ECO:0007669"/>
    <property type="project" value="UniProtKB-KW"/>
</dbReference>
<evidence type="ECO:0000256" key="2">
    <source>
        <dbReference type="ARBA" id="ARBA00023002"/>
    </source>
</evidence>
<gene>
    <name evidence="4" type="ORF">Voc01_060420</name>
</gene>
<dbReference type="Gene3D" id="3.40.50.720">
    <property type="entry name" value="NAD(P)-binding Rossmann-like Domain"/>
    <property type="match status" value="1"/>
</dbReference>